<evidence type="ECO:0000259" key="2">
    <source>
        <dbReference type="Pfam" id="PF18932"/>
    </source>
</evidence>
<comment type="caution">
    <text evidence="3">The sequence shown here is derived from an EMBL/GenBank/DDBJ whole genome shotgun (WGS) entry which is preliminary data.</text>
</comment>
<proteinExistence type="predicted"/>
<sequence length="138" mass="14780">MPFPNDDTKFQPGQSGNPGGRPVGHITTFLKEFGNASDIEFTIIKTDVEGTVKKSSSKLSTGDRQTINQAIAARLLQLALNGDLKAIKEVLNRTEGRVPQPINLGGQKDNPLLTAESGKTWVVKDNSGGLPIPDPDDD</sequence>
<feature type="region of interest" description="Disordered" evidence="1">
    <location>
        <begin position="101"/>
        <end position="138"/>
    </location>
</feature>
<protein>
    <recommendedName>
        <fullName evidence="2">DUF5681 domain-containing protein</fullName>
    </recommendedName>
</protein>
<dbReference type="Proteomes" id="UP000274271">
    <property type="component" value="Unassembled WGS sequence"/>
</dbReference>
<organism evidence="3 4">
    <name type="scientific">Larkinella knui</name>
    <dbReference type="NCBI Taxonomy" id="2025310"/>
    <lineage>
        <taxon>Bacteria</taxon>
        <taxon>Pseudomonadati</taxon>
        <taxon>Bacteroidota</taxon>
        <taxon>Cytophagia</taxon>
        <taxon>Cytophagales</taxon>
        <taxon>Spirosomataceae</taxon>
        <taxon>Larkinella</taxon>
    </lineage>
</organism>
<dbReference type="OrthoDB" id="965906at2"/>
<accession>A0A3P1CJE5</accession>
<gene>
    <name evidence="3" type="ORF">EHT87_14345</name>
</gene>
<keyword evidence="4" id="KW-1185">Reference proteome</keyword>
<dbReference type="Pfam" id="PF18932">
    <property type="entry name" value="DUF5681"/>
    <property type="match status" value="1"/>
</dbReference>
<name>A0A3P1CJE5_9BACT</name>
<evidence type="ECO:0000256" key="1">
    <source>
        <dbReference type="SAM" id="MobiDB-lite"/>
    </source>
</evidence>
<feature type="domain" description="DUF5681" evidence="2">
    <location>
        <begin position="7"/>
        <end position="96"/>
    </location>
</feature>
<evidence type="ECO:0000313" key="3">
    <source>
        <dbReference type="EMBL" id="RRB13453.1"/>
    </source>
</evidence>
<dbReference type="RefSeq" id="WP_124907351.1">
    <property type="nucleotide sequence ID" value="NZ_RQJP01000003.1"/>
</dbReference>
<reference evidence="3 4" key="1">
    <citation type="submission" date="2018-11" db="EMBL/GenBank/DDBJ databases">
        <authorList>
            <person name="Zhou Z."/>
            <person name="Wang G."/>
        </authorList>
    </citation>
    <scope>NUCLEOTIDE SEQUENCE [LARGE SCALE GENOMIC DNA]</scope>
    <source>
        <strain evidence="3 4">KCTC42998</strain>
    </source>
</reference>
<dbReference type="AlphaFoldDB" id="A0A3P1CJE5"/>
<dbReference type="EMBL" id="RQJP01000003">
    <property type="protein sequence ID" value="RRB13453.1"/>
    <property type="molecule type" value="Genomic_DNA"/>
</dbReference>
<evidence type="ECO:0000313" key="4">
    <source>
        <dbReference type="Proteomes" id="UP000274271"/>
    </source>
</evidence>
<dbReference type="InterPro" id="IPR043736">
    <property type="entry name" value="DUF5681"/>
</dbReference>
<feature type="region of interest" description="Disordered" evidence="1">
    <location>
        <begin position="1"/>
        <end position="24"/>
    </location>
</feature>